<evidence type="ECO:0000313" key="1">
    <source>
        <dbReference type="EMBL" id="KFM71638.1"/>
    </source>
</evidence>
<dbReference type="AlphaFoldDB" id="A0A087U2P9"/>
<reference evidence="1 2" key="1">
    <citation type="submission" date="2013-11" db="EMBL/GenBank/DDBJ databases">
        <title>Genome sequencing of Stegodyphus mimosarum.</title>
        <authorList>
            <person name="Bechsgaard J."/>
        </authorList>
    </citation>
    <scope>NUCLEOTIDE SEQUENCE [LARGE SCALE GENOMIC DNA]</scope>
</reference>
<protein>
    <submittedName>
        <fullName evidence="1">Uncharacterized protein</fullName>
    </submittedName>
</protein>
<keyword evidence="2" id="KW-1185">Reference proteome</keyword>
<dbReference type="EMBL" id="KK117875">
    <property type="protein sequence ID" value="KFM71638.1"/>
    <property type="molecule type" value="Genomic_DNA"/>
</dbReference>
<gene>
    <name evidence="1" type="ORF">X975_08807</name>
</gene>
<dbReference type="Proteomes" id="UP000054359">
    <property type="component" value="Unassembled WGS sequence"/>
</dbReference>
<sequence length="46" mass="5489">MHCTADERQHLEQISTEFIRSQIKNISLDLIQYKNAYKAEKNEGFF</sequence>
<name>A0A087U2P9_STEMI</name>
<feature type="non-terminal residue" evidence="1">
    <location>
        <position position="46"/>
    </location>
</feature>
<evidence type="ECO:0000313" key="2">
    <source>
        <dbReference type="Proteomes" id="UP000054359"/>
    </source>
</evidence>
<proteinExistence type="predicted"/>
<accession>A0A087U2P9</accession>
<organism evidence="1 2">
    <name type="scientific">Stegodyphus mimosarum</name>
    <name type="common">African social velvet spider</name>
    <dbReference type="NCBI Taxonomy" id="407821"/>
    <lineage>
        <taxon>Eukaryota</taxon>
        <taxon>Metazoa</taxon>
        <taxon>Ecdysozoa</taxon>
        <taxon>Arthropoda</taxon>
        <taxon>Chelicerata</taxon>
        <taxon>Arachnida</taxon>
        <taxon>Araneae</taxon>
        <taxon>Araneomorphae</taxon>
        <taxon>Entelegynae</taxon>
        <taxon>Eresoidea</taxon>
        <taxon>Eresidae</taxon>
        <taxon>Stegodyphus</taxon>
    </lineage>
</organism>